<evidence type="ECO:0000259" key="5">
    <source>
        <dbReference type="PROSITE" id="PS51071"/>
    </source>
</evidence>
<dbReference type="PROSITE" id="PS51464">
    <property type="entry name" value="SIS"/>
    <property type="match status" value="1"/>
</dbReference>
<name>A0A3A6TKD0_9GAMM</name>
<dbReference type="AlphaFoldDB" id="A0A3A6TKD0"/>
<dbReference type="OrthoDB" id="9814005at2"/>
<dbReference type="InterPro" id="IPR035472">
    <property type="entry name" value="RpiR-like_SIS"/>
</dbReference>
<keyword evidence="8" id="KW-1185">Reference proteome</keyword>
<sequence length="275" mass="30075">MSDNAIKAYETLNAKIAEQYPNLSNRLRDIASFALEHPTAMALETVASIAKEAGVPPSALIRFAKAFNYSGFSEMQRVFQSYVTSQTASYKERISQDMVNMEASEGDTPSALLQQYCRENIISLQHLQQGISADNLNSAVQLIKSADHIYLSGQRRSLPISTYLTYALSHAGCKVHLLDGMGGLLKEQCSAITEKDLLIVTSFHPYSSEALEVIQHVSSSKTPYIAISDNGFSPVARSATVAFTVHDAEVHTFRSLSATMLLAQTLATSLVFLDK</sequence>
<dbReference type="PANTHER" id="PTHR30514">
    <property type="entry name" value="GLUCOKINASE"/>
    <property type="match status" value="1"/>
</dbReference>
<dbReference type="Pfam" id="PF01418">
    <property type="entry name" value="HTH_6"/>
    <property type="match status" value="1"/>
</dbReference>
<dbReference type="GO" id="GO:0003677">
    <property type="term" value="F:DNA binding"/>
    <property type="evidence" value="ECO:0007669"/>
    <property type="project" value="UniProtKB-KW"/>
</dbReference>
<dbReference type="Gene3D" id="1.10.10.10">
    <property type="entry name" value="Winged helix-like DNA-binding domain superfamily/Winged helix DNA-binding domain"/>
    <property type="match status" value="1"/>
</dbReference>
<dbReference type="PROSITE" id="PS51071">
    <property type="entry name" value="HTH_RPIR"/>
    <property type="match status" value="1"/>
</dbReference>
<gene>
    <name evidence="7" type="ORF">D5R81_14025</name>
</gene>
<dbReference type="CDD" id="cd05013">
    <property type="entry name" value="SIS_RpiR"/>
    <property type="match status" value="1"/>
</dbReference>
<keyword evidence="2" id="KW-0805">Transcription regulation</keyword>
<evidence type="ECO:0000256" key="1">
    <source>
        <dbReference type="ARBA" id="ARBA00022490"/>
    </source>
</evidence>
<dbReference type="InterPro" id="IPR036388">
    <property type="entry name" value="WH-like_DNA-bd_sf"/>
</dbReference>
<feature type="domain" description="HTH rpiR-type" evidence="5">
    <location>
        <begin position="10"/>
        <end position="86"/>
    </location>
</feature>
<organism evidence="7 8">
    <name type="scientific">Parashewanella spongiae</name>
    <dbReference type="NCBI Taxonomy" id="342950"/>
    <lineage>
        <taxon>Bacteria</taxon>
        <taxon>Pseudomonadati</taxon>
        <taxon>Pseudomonadota</taxon>
        <taxon>Gammaproteobacteria</taxon>
        <taxon>Alteromonadales</taxon>
        <taxon>Shewanellaceae</taxon>
        <taxon>Parashewanella</taxon>
    </lineage>
</organism>
<dbReference type="Gene3D" id="3.40.50.10490">
    <property type="entry name" value="Glucose-6-phosphate isomerase like protein, domain 1"/>
    <property type="match status" value="1"/>
</dbReference>
<dbReference type="SUPFAM" id="SSF53697">
    <property type="entry name" value="SIS domain"/>
    <property type="match status" value="1"/>
</dbReference>
<evidence type="ECO:0000256" key="3">
    <source>
        <dbReference type="ARBA" id="ARBA00023125"/>
    </source>
</evidence>
<dbReference type="InterPro" id="IPR001347">
    <property type="entry name" value="SIS_dom"/>
</dbReference>
<dbReference type="SUPFAM" id="SSF46689">
    <property type="entry name" value="Homeodomain-like"/>
    <property type="match status" value="1"/>
</dbReference>
<dbReference type="GO" id="GO:0003700">
    <property type="term" value="F:DNA-binding transcription factor activity"/>
    <property type="evidence" value="ECO:0007669"/>
    <property type="project" value="InterPro"/>
</dbReference>
<keyword evidence="1" id="KW-0963">Cytoplasm</keyword>
<comment type="caution">
    <text evidence="7">The sequence shown here is derived from an EMBL/GenBank/DDBJ whole genome shotgun (WGS) entry which is preliminary data.</text>
</comment>
<dbReference type="InterPro" id="IPR047640">
    <property type="entry name" value="RpiR-like"/>
</dbReference>
<dbReference type="GO" id="GO:0097367">
    <property type="term" value="F:carbohydrate derivative binding"/>
    <property type="evidence" value="ECO:0007669"/>
    <property type="project" value="InterPro"/>
</dbReference>
<dbReference type="InterPro" id="IPR009057">
    <property type="entry name" value="Homeodomain-like_sf"/>
</dbReference>
<dbReference type="InterPro" id="IPR046348">
    <property type="entry name" value="SIS_dom_sf"/>
</dbReference>
<evidence type="ECO:0000313" key="8">
    <source>
        <dbReference type="Proteomes" id="UP000273022"/>
    </source>
</evidence>
<dbReference type="InterPro" id="IPR000281">
    <property type="entry name" value="HTH_RpiR"/>
</dbReference>
<evidence type="ECO:0000256" key="2">
    <source>
        <dbReference type="ARBA" id="ARBA00023015"/>
    </source>
</evidence>
<keyword evidence="4" id="KW-0804">Transcription</keyword>
<evidence type="ECO:0000256" key="4">
    <source>
        <dbReference type="ARBA" id="ARBA00023163"/>
    </source>
</evidence>
<dbReference type="Pfam" id="PF01380">
    <property type="entry name" value="SIS"/>
    <property type="match status" value="1"/>
</dbReference>
<dbReference type="EMBL" id="QYYH01000095">
    <property type="protein sequence ID" value="RJY10728.1"/>
    <property type="molecule type" value="Genomic_DNA"/>
</dbReference>
<accession>A0A3A6TKD0</accession>
<proteinExistence type="predicted"/>
<dbReference type="GO" id="GO:1901135">
    <property type="term" value="P:carbohydrate derivative metabolic process"/>
    <property type="evidence" value="ECO:0007669"/>
    <property type="project" value="InterPro"/>
</dbReference>
<dbReference type="PANTHER" id="PTHR30514:SF20">
    <property type="entry name" value="TRANSCRIPTIONAL REGULATOR"/>
    <property type="match status" value="1"/>
</dbReference>
<reference evidence="7 8" key="1">
    <citation type="submission" date="2018-09" db="EMBL/GenBank/DDBJ databases">
        <title>Phylogeny of the Shewanellaceae, and recommendation for two new genera, Pseudoshewanella and Parashewanella.</title>
        <authorList>
            <person name="Wang G."/>
        </authorList>
    </citation>
    <scope>NUCLEOTIDE SEQUENCE [LARGE SCALE GENOMIC DNA]</scope>
    <source>
        <strain evidence="7 8">KCTC 22492</strain>
    </source>
</reference>
<dbReference type="RefSeq" id="WP_121854264.1">
    <property type="nucleotide sequence ID" value="NZ_CP037952.1"/>
</dbReference>
<keyword evidence="3" id="KW-0238">DNA-binding</keyword>
<evidence type="ECO:0000313" key="7">
    <source>
        <dbReference type="EMBL" id="RJY10728.1"/>
    </source>
</evidence>
<protein>
    <submittedName>
        <fullName evidence="7">MurR/RpiR family transcriptional regulator</fullName>
    </submittedName>
</protein>
<evidence type="ECO:0000259" key="6">
    <source>
        <dbReference type="PROSITE" id="PS51464"/>
    </source>
</evidence>
<dbReference type="Proteomes" id="UP000273022">
    <property type="component" value="Unassembled WGS sequence"/>
</dbReference>
<feature type="domain" description="SIS" evidence="6">
    <location>
        <begin position="139"/>
        <end position="275"/>
    </location>
</feature>